<keyword evidence="4" id="KW-1185">Reference proteome</keyword>
<evidence type="ECO:0000256" key="1">
    <source>
        <dbReference type="SAM" id="MobiDB-lite"/>
    </source>
</evidence>
<dbReference type="Proteomes" id="UP001620626">
    <property type="component" value="Unassembled WGS sequence"/>
</dbReference>
<gene>
    <name evidence="3" type="ORF">niasHT_035778</name>
</gene>
<comment type="caution">
    <text evidence="3">The sequence shown here is derived from an EMBL/GenBank/DDBJ whole genome shotgun (WGS) entry which is preliminary data.</text>
</comment>
<evidence type="ECO:0000313" key="3">
    <source>
        <dbReference type="EMBL" id="KAL3074036.1"/>
    </source>
</evidence>
<reference evidence="3 4" key="1">
    <citation type="submission" date="2024-10" db="EMBL/GenBank/DDBJ databases">
        <authorList>
            <person name="Kim D."/>
        </authorList>
    </citation>
    <scope>NUCLEOTIDE SEQUENCE [LARGE SCALE GENOMIC DNA]</scope>
    <source>
        <strain evidence="3">BH-2024</strain>
    </source>
</reference>
<name>A0ABD2I9B6_9BILA</name>
<keyword evidence="2" id="KW-0812">Transmembrane</keyword>
<feature type="region of interest" description="Disordered" evidence="1">
    <location>
        <begin position="187"/>
        <end position="222"/>
    </location>
</feature>
<keyword evidence="2" id="KW-0472">Membrane</keyword>
<sequence>MFWSSPHNFQNAHLFSQQSQSRHSWSRRASAKTILTSHLCQGPLSTRPSRRAGGTTAFLVRYREGADDETRARGQEKHPVDKSTLQLTVDGLNAKAPNTMWKSVAVQSGNEAWQPRCPAPSRVSITSHTSGVSPGTCHLYWVLAVLLILLLLRSASCVACCLVYQRGRKYPVAGGRRRFWEVARGGKDMYGPGSKNAGLATTSQPKTVESSSAGAQRARSDE</sequence>
<keyword evidence="2" id="KW-1133">Transmembrane helix</keyword>
<evidence type="ECO:0000256" key="2">
    <source>
        <dbReference type="SAM" id="Phobius"/>
    </source>
</evidence>
<organism evidence="3 4">
    <name type="scientific">Heterodera trifolii</name>
    <dbReference type="NCBI Taxonomy" id="157864"/>
    <lineage>
        <taxon>Eukaryota</taxon>
        <taxon>Metazoa</taxon>
        <taxon>Ecdysozoa</taxon>
        <taxon>Nematoda</taxon>
        <taxon>Chromadorea</taxon>
        <taxon>Rhabditida</taxon>
        <taxon>Tylenchina</taxon>
        <taxon>Tylenchomorpha</taxon>
        <taxon>Tylenchoidea</taxon>
        <taxon>Heteroderidae</taxon>
        <taxon>Heteroderinae</taxon>
        <taxon>Heterodera</taxon>
    </lineage>
</organism>
<protein>
    <submittedName>
        <fullName evidence="3">Uncharacterized protein</fullName>
    </submittedName>
</protein>
<dbReference type="EMBL" id="JBICBT010001301">
    <property type="protein sequence ID" value="KAL3074036.1"/>
    <property type="molecule type" value="Genomic_DNA"/>
</dbReference>
<feature type="compositionally biased region" description="Polar residues" evidence="1">
    <location>
        <begin position="199"/>
        <end position="214"/>
    </location>
</feature>
<evidence type="ECO:0000313" key="4">
    <source>
        <dbReference type="Proteomes" id="UP001620626"/>
    </source>
</evidence>
<proteinExistence type="predicted"/>
<accession>A0ABD2I9B6</accession>
<dbReference type="AlphaFoldDB" id="A0ABD2I9B6"/>
<feature type="transmembrane region" description="Helical" evidence="2">
    <location>
        <begin position="139"/>
        <end position="164"/>
    </location>
</feature>